<feature type="region of interest" description="Disordered" evidence="1">
    <location>
        <begin position="84"/>
        <end position="110"/>
    </location>
</feature>
<dbReference type="Pfam" id="PF02518">
    <property type="entry name" value="HATPase_c"/>
    <property type="match status" value="1"/>
</dbReference>
<proteinExistence type="predicted"/>
<accession>A0AAU2A5A2</accession>
<dbReference type="AlphaFoldDB" id="A0AAU2A5A2"/>
<sequence length="110" mass="11173">MSAWAGDQSVAARVVTELVANTVAHVGAGRVTLVLVVAEDEELLIQVSDPSPDFPGFDEAVAKRKATGLGLVRALGGEISLGVPPPGGGKTVEVRMRPATPGTANAPSVF</sequence>
<evidence type="ECO:0000259" key="2">
    <source>
        <dbReference type="Pfam" id="PF02518"/>
    </source>
</evidence>
<dbReference type="InterPro" id="IPR036890">
    <property type="entry name" value="HATPase_C_sf"/>
</dbReference>
<gene>
    <name evidence="3" type="ORF">OHA22_32210</name>
</gene>
<dbReference type="SUPFAM" id="SSF55874">
    <property type="entry name" value="ATPase domain of HSP90 chaperone/DNA topoisomerase II/histidine kinase"/>
    <property type="match status" value="1"/>
</dbReference>
<reference evidence="3" key="1">
    <citation type="submission" date="2022-10" db="EMBL/GenBank/DDBJ databases">
        <title>The complete genomes of actinobacterial strains from the NBC collection.</title>
        <authorList>
            <person name="Joergensen T.S."/>
            <person name="Alvarez Arevalo M."/>
            <person name="Sterndorff E.B."/>
            <person name="Faurdal D."/>
            <person name="Vuksanovic O."/>
            <person name="Mourched A.-S."/>
            <person name="Charusanti P."/>
            <person name="Shaw S."/>
            <person name="Blin K."/>
            <person name="Weber T."/>
        </authorList>
    </citation>
    <scope>NUCLEOTIDE SEQUENCE</scope>
    <source>
        <strain evidence="3">NBC_00093</strain>
    </source>
</reference>
<dbReference type="InterPro" id="IPR003594">
    <property type="entry name" value="HATPase_dom"/>
</dbReference>
<evidence type="ECO:0000256" key="1">
    <source>
        <dbReference type="SAM" id="MobiDB-lite"/>
    </source>
</evidence>
<evidence type="ECO:0000313" key="3">
    <source>
        <dbReference type="EMBL" id="WTT19859.1"/>
    </source>
</evidence>
<feature type="domain" description="Histidine kinase/HSP90-like ATPase" evidence="2">
    <location>
        <begin position="6"/>
        <end position="97"/>
    </location>
</feature>
<dbReference type="Gene3D" id="3.30.565.10">
    <property type="entry name" value="Histidine kinase-like ATPase, C-terminal domain"/>
    <property type="match status" value="1"/>
</dbReference>
<name>A0AAU2A5A2_9ACTN</name>
<protein>
    <recommendedName>
        <fullName evidence="2">Histidine kinase/HSP90-like ATPase domain-containing protein</fullName>
    </recommendedName>
</protein>
<organism evidence="3">
    <name type="scientific">Streptomyces sp. NBC_00093</name>
    <dbReference type="NCBI Taxonomy" id="2975649"/>
    <lineage>
        <taxon>Bacteria</taxon>
        <taxon>Bacillati</taxon>
        <taxon>Actinomycetota</taxon>
        <taxon>Actinomycetes</taxon>
        <taxon>Kitasatosporales</taxon>
        <taxon>Streptomycetaceae</taxon>
        <taxon>Streptomyces</taxon>
    </lineage>
</organism>
<dbReference type="EMBL" id="CP108222">
    <property type="protein sequence ID" value="WTT19859.1"/>
    <property type="molecule type" value="Genomic_DNA"/>
</dbReference>